<sequence>MISIHLILLFSSAWFVRGQPGRCDQTPPQATVLEPTADGGIYHLKLDIPNTNATTPKTYTPDQTYVLTIQTKDPSRPFRWFMITAEDPDVDNNIFEFSYRDIDVGSLKTLDIDKSRYSERCSISVENADNSDKTRVAIHWVSPRQSSRNQTVRIRAMVAENNEVWHTGDNLTVILYKNTDKALDSPPFPVLKSCNLCSEARYEVIFYGKWSRVAHPRYYPSKPDENGYTHMVGCSHAYNFTLWKQGMNASDGLKVLAEEGDSRVMERDIIANMAPTTGTRTLIRGKRRHHPYMSEASHSLFRVDRFHHLFSIAVGMRPSPDWFLGTSQFELCTEDGWVEDEQIPLFPWDAGTMDGVSYESVKTVSTPRDNVERVEVGSFDKDSPFYQMNLNELKPFAQLRVRKLDEYPLIGAECSETEEDQEEPLLAEVKQDLGDGRCSISEWGAWSPCVLDSGSCGLGERSRKRYPLQANIYDGNYNYQDNAQAQPMSSNCEDQDTNLVEYENCFVDCY</sequence>
<feature type="domain" description="Reelin" evidence="9">
    <location>
        <begin position="8"/>
        <end position="189"/>
    </location>
</feature>
<name>A0A2A4JM03_HELVI</name>
<feature type="signal peptide" evidence="8">
    <location>
        <begin position="1"/>
        <end position="18"/>
    </location>
</feature>
<dbReference type="InterPro" id="IPR002861">
    <property type="entry name" value="Reeler_dom"/>
</dbReference>
<dbReference type="InterPro" id="IPR009465">
    <property type="entry name" value="Spondin_N"/>
</dbReference>
<evidence type="ECO:0000256" key="3">
    <source>
        <dbReference type="ARBA" id="ARBA00022530"/>
    </source>
</evidence>
<evidence type="ECO:0000259" key="9">
    <source>
        <dbReference type="PROSITE" id="PS51019"/>
    </source>
</evidence>
<dbReference type="InterPro" id="IPR000884">
    <property type="entry name" value="TSP1_rpt"/>
</dbReference>
<evidence type="ECO:0000313" key="11">
    <source>
        <dbReference type="EMBL" id="PCG72430.1"/>
    </source>
</evidence>
<dbReference type="InterPro" id="IPR038678">
    <property type="entry name" value="Spondin_N_sf"/>
</dbReference>
<feature type="chain" id="PRO_5012833633" description="Spondin-1" evidence="8">
    <location>
        <begin position="19"/>
        <end position="510"/>
    </location>
</feature>
<dbReference type="Gene3D" id="2.20.100.10">
    <property type="entry name" value="Thrombospondin type-1 (TSP1) repeat"/>
    <property type="match status" value="1"/>
</dbReference>
<dbReference type="Pfam" id="PF06468">
    <property type="entry name" value="Spond_N"/>
    <property type="match status" value="1"/>
</dbReference>
<comment type="subcellular location">
    <subcellularLocation>
        <location evidence="1">Secreted</location>
        <location evidence="1">Extracellular space</location>
        <location evidence="1">Extracellular matrix</location>
    </subcellularLocation>
</comment>
<feature type="domain" description="Spondin" evidence="10">
    <location>
        <begin position="190"/>
        <end position="384"/>
    </location>
</feature>
<dbReference type="PROSITE" id="PS50092">
    <property type="entry name" value="TSP1"/>
    <property type="match status" value="1"/>
</dbReference>
<dbReference type="Gene3D" id="2.60.40.2130">
    <property type="entry name" value="F-spondin domain"/>
    <property type="match status" value="1"/>
</dbReference>
<evidence type="ECO:0000256" key="2">
    <source>
        <dbReference type="ARBA" id="ARBA00019594"/>
    </source>
</evidence>
<dbReference type="PANTHER" id="PTHR11311:SF16">
    <property type="entry name" value="SPONDIN-1"/>
    <property type="match status" value="1"/>
</dbReference>
<keyword evidence="4" id="KW-0677">Repeat</keyword>
<dbReference type="PROSITE" id="PS51019">
    <property type="entry name" value="REELIN"/>
    <property type="match status" value="1"/>
</dbReference>
<evidence type="ECO:0000256" key="4">
    <source>
        <dbReference type="ARBA" id="ARBA00022737"/>
    </source>
</evidence>
<dbReference type="STRING" id="7102.A0A2A4JM03"/>
<dbReference type="Pfam" id="PF02014">
    <property type="entry name" value="Reeler"/>
    <property type="match status" value="1"/>
</dbReference>
<dbReference type="CDD" id="cd08544">
    <property type="entry name" value="Reeler"/>
    <property type="match status" value="1"/>
</dbReference>
<keyword evidence="3" id="KW-0964">Secreted</keyword>
<dbReference type="InterPro" id="IPR051418">
    <property type="entry name" value="Spondin/Thrombospondin_T1"/>
</dbReference>
<dbReference type="NCBIfam" id="NF038123">
    <property type="entry name" value="NF038123_dom"/>
    <property type="match status" value="1"/>
</dbReference>
<proteinExistence type="predicted"/>
<dbReference type="PROSITE" id="PS51020">
    <property type="entry name" value="SPONDIN"/>
    <property type="match status" value="1"/>
</dbReference>
<gene>
    <name evidence="11" type="ORF">B5V51_834</name>
</gene>
<evidence type="ECO:0000259" key="10">
    <source>
        <dbReference type="PROSITE" id="PS51020"/>
    </source>
</evidence>
<dbReference type="GO" id="GO:0007155">
    <property type="term" value="P:cell adhesion"/>
    <property type="evidence" value="ECO:0007669"/>
    <property type="project" value="UniProtKB-KW"/>
</dbReference>
<dbReference type="Gene3D" id="2.60.40.4060">
    <property type="entry name" value="Reeler domain"/>
    <property type="match status" value="1"/>
</dbReference>
<dbReference type="AlphaFoldDB" id="A0A2A4JM03"/>
<keyword evidence="5" id="KW-0130">Cell adhesion</keyword>
<evidence type="ECO:0000256" key="5">
    <source>
        <dbReference type="ARBA" id="ARBA00022889"/>
    </source>
</evidence>
<dbReference type="InterPro" id="IPR042307">
    <property type="entry name" value="Reeler_sf"/>
</dbReference>
<dbReference type="EMBL" id="NWSH01001139">
    <property type="protein sequence ID" value="PCG72430.1"/>
    <property type="molecule type" value="Genomic_DNA"/>
</dbReference>
<evidence type="ECO:0000256" key="1">
    <source>
        <dbReference type="ARBA" id="ARBA00004498"/>
    </source>
</evidence>
<evidence type="ECO:0000256" key="7">
    <source>
        <dbReference type="ARBA" id="ARBA00030964"/>
    </source>
</evidence>
<protein>
    <recommendedName>
        <fullName evidence="2">Spondin-1</fullName>
    </recommendedName>
    <alternativeName>
        <fullName evidence="7">F-spondin</fullName>
    </alternativeName>
</protein>
<dbReference type="PANTHER" id="PTHR11311">
    <property type="entry name" value="SPONDIN"/>
    <property type="match status" value="1"/>
</dbReference>
<organism evidence="11">
    <name type="scientific">Heliothis virescens</name>
    <name type="common">Tobacco budworm moth</name>
    <dbReference type="NCBI Taxonomy" id="7102"/>
    <lineage>
        <taxon>Eukaryota</taxon>
        <taxon>Metazoa</taxon>
        <taxon>Ecdysozoa</taxon>
        <taxon>Arthropoda</taxon>
        <taxon>Hexapoda</taxon>
        <taxon>Insecta</taxon>
        <taxon>Pterygota</taxon>
        <taxon>Neoptera</taxon>
        <taxon>Endopterygota</taxon>
        <taxon>Lepidoptera</taxon>
        <taxon>Glossata</taxon>
        <taxon>Ditrysia</taxon>
        <taxon>Noctuoidea</taxon>
        <taxon>Noctuidae</taxon>
        <taxon>Heliothinae</taxon>
        <taxon>Heliothis</taxon>
    </lineage>
</organism>
<reference evidence="11" key="1">
    <citation type="submission" date="2017-09" db="EMBL/GenBank/DDBJ databases">
        <title>Contemporary evolution of a Lepidopteran species, Heliothis virescens, in response to modern agricultural practices.</title>
        <authorList>
            <person name="Fritz M.L."/>
            <person name="Deyonke A.M."/>
            <person name="Papanicolaou A."/>
            <person name="Micinski S."/>
            <person name="Westbrook J."/>
            <person name="Gould F."/>
        </authorList>
    </citation>
    <scope>NUCLEOTIDE SEQUENCE [LARGE SCALE GENOMIC DNA]</scope>
    <source>
        <strain evidence="11">HvINT-</strain>
        <tissue evidence="11">Whole body</tissue>
    </source>
</reference>
<comment type="caution">
    <text evidence="11">The sequence shown here is derived from an EMBL/GenBank/DDBJ whole genome shotgun (WGS) entry which is preliminary data.</text>
</comment>
<dbReference type="GO" id="GO:0031012">
    <property type="term" value="C:extracellular matrix"/>
    <property type="evidence" value="ECO:0007669"/>
    <property type="project" value="TreeGrafter"/>
</dbReference>
<evidence type="ECO:0000256" key="6">
    <source>
        <dbReference type="ARBA" id="ARBA00023157"/>
    </source>
</evidence>
<accession>A0A2A4JM03</accession>
<keyword evidence="6" id="KW-1015">Disulfide bond</keyword>
<keyword evidence="3" id="KW-0272">Extracellular matrix</keyword>
<dbReference type="SUPFAM" id="SSF82895">
    <property type="entry name" value="TSP-1 type 1 repeat"/>
    <property type="match status" value="1"/>
</dbReference>
<evidence type="ECO:0000256" key="8">
    <source>
        <dbReference type="SAM" id="SignalP"/>
    </source>
</evidence>
<keyword evidence="8" id="KW-0732">Signal</keyword>
<dbReference type="InterPro" id="IPR036383">
    <property type="entry name" value="TSP1_rpt_sf"/>
</dbReference>